<dbReference type="AlphaFoldDB" id="A0A917G1B7"/>
<proteinExistence type="predicted"/>
<evidence type="ECO:0000313" key="1">
    <source>
        <dbReference type="EMBL" id="GGG18009.1"/>
    </source>
</evidence>
<protein>
    <submittedName>
        <fullName evidence="1">Uncharacterized protein</fullName>
    </submittedName>
</protein>
<keyword evidence="2" id="KW-1185">Reference proteome</keyword>
<evidence type="ECO:0000313" key="2">
    <source>
        <dbReference type="Proteomes" id="UP000644756"/>
    </source>
</evidence>
<dbReference type="RefSeq" id="WP_188532697.1">
    <property type="nucleotide sequence ID" value="NZ_BMGR01000014.1"/>
</dbReference>
<accession>A0A917G1B7</accession>
<dbReference type="EMBL" id="BMGR01000014">
    <property type="protein sequence ID" value="GGG18009.1"/>
    <property type="molecule type" value="Genomic_DNA"/>
</dbReference>
<comment type="caution">
    <text evidence="1">The sequence shown here is derived from an EMBL/GenBank/DDBJ whole genome shotgun (WGS) entry which is preliminary data.</text>
</comment>
<reference evidence="1" key="1">
    <citation type="journal article" date="2014" name="Int. J. Syst. Evol. Microbiol.">
        <title>Complete genome sequence of Corynebacterium casei LMG S-19264T (=DSM 44701T), isolated from a smear-ripened cheese.</title>
        <authorList>
            <consortium name="US DOE Joint Genome Institute (JGI-PGF)"/>
            <person name="Walter F."/>
            <person name="Albersmeier A."/>
            <person name="Kalinowski J."/>
            <person name="Ruckert C."/>
        </authorList>
    </citation>
    <scope>NUCLEOTIDE SEQUENCE</scope>
    <source>
        <strain evidence="1">CGMCC 1.12987</strain>
    </source>
</reference>
<organism evidence="1 2">
    <name type="scientific">Paenibacillus abyssi</name>
    <dbReference type="NCBI Taxonomy" id="1340531"/>
    <lineage>
        <taxon>Bacteria</taxon>
        <taxon>Bacillati</taxon>
        <taxon>Bacillota</taxon>
        <taxon>Bacilli</taxon>
        <taxon>Bacillales</taxon>
        <taxon>Paenibacillaceae</taxon>
        <taxon>Paenibacillus</taxon>
    </lineage>
</organism>
<dbReference type="Proteomes" id="UP000644756">
    <property type="component" value="Unassembled WGS sequence"/>
</dbReference>
<sequence>MWGVKSLDFNMALKTAINHLQTRNYSMKELGNHLTNLDTSILGVFNVANQQKETSYRPIEQIYEKAFQPIFKSPNQFIKSRGEGALLSLLSTLYFAFNTELDNDLLQQIVGAQLIGRFADLYQNMPQLDLTQKCLLATLPRTWLEFLFMGLSDDYPKMSTISRLVYKDLRSQADREFTSFRFDDQEKLRSVINTPLICLTQLFNTFAPAADEESFSGLAHKIRLEEIKSHGVIFKGNKFAIGNQIFEVPPEYIPVLAKHA</sequence>
<reference evidence="1" key="2">
    <citation type="submission" date="2020-09" db="EMBL/GenBank/DDBJ databases">
        <authorList>
            <person name="Sun Q."/>
            <person name="Zhou Y."/>
        </authorList>
    </citation>
    <scope>NUCLEOTIDE SEQUENCE</scope>
    <source>
        <strain evidence="1">CGMCC 1.12987</strain>
    </source>
</reference>
<name>A0A917G1B7_9BACL</name>
<gene>
    <name evidence="1" type="ORF">GCM10010916_38480</name>
</gene>